<feature type="transmembrane region" description="Helical" evidence="12">
    <location>
        <begin position="412"/>
        <end position="435"/>
    </location>
</feature>
<keyword evidence="10 12" id="KW-0408">Iron</keyword>
<evidence type="ECO:0000313" key="15">
    <source>
        <dbReference type="Proteomes" id="UP000233398"/>
    </source>
</evidence>
<dbReference type="PANTHER" id="PTHR30365">
    <property type="entry name" value="CYTOCHROME D UBIQUINOL OXIDASE"/>
    <property type="match status" value="1"/>
</dbReference>
<protein>
    <submittedName>
        <fullName evidence="14">Cytochrome ubiquinol oxidase subunit I</fullName>
    </submittedName>
</protein>
<dbReference type="GO" id="GO:0070069">
    <property type="term" value="C:cytochrome complex"/>
    <property type="evidence" value="ECO:0007669"/>
    <property type="project" value="UniProtKB-UniRule"/>
</dbReference>
<feature type="compositionally biased region" description="Basic and acidic residues" evidence="13">
    <location>
        <begin position="444"/>
        <end position="465"/>
    </location>
</feature>
<evidence type="ECO:0000313" key="14">
    <source>
        <dbReference type="EMBL" id="PKD43862.1"/>
    </source>
</evidence>
<keyword evidence="7 12" id="KW-0479">Metal-binding</keyword>
<keyword evidence="9 12" id="KW-1133">Transmembrane helix</keyword>
<dbReference type="GO" id="GO:0019646">
    <property type="term" value="P:aerobic electron transport chain"/>
    <property type="evidence" value="ECO:0007669"/>
    <property type="project" value="InterPro"/>
</dbReference>
<dbReference type="AlphaFoldDB" id="A0A2N0VI50"/>
<evidence type="ECO:0000256" key="7">
    <source>
        <dbReference type="ARBA" id="ARBA00022723"/>
    </source>
</evidence>
<feature type="transmembrane region" description="Helical" evidence="12">
    <location>
        <begin position="217"/>
        <end position="235"/>
    </location>
</feature>
<dbReference type="InterPro" id="IPR002585">
    <property type="entry name" value="Cyt-d_ubiquinol_oxidase_su_1"/>
</dbReference>
<keyword evidence="6 12" id="KW-0812">Transmembrane</keyword>
<dbReference type="RefSeq" id="WP_101073401.1">
    <property type="nucleotide sequence ID" value="NZ_PISP01000002.1"/>
</dbReference>
<dbReference type="OrthoDB" id="9807042at2"/>
<keyword evidence="8 12" id="KW-0249">Electron transport</keyword>
<feature type="region of interest" description="Disordered" evidence="13">
    <location>
        <begin position="443"/>
        <end position="465"/>
    </location>
</feature>
<evidence type="ECO:0000256" key="2">
    <source>
        <dbReference type="ARBA" id="ARBA00009819"/>
    </source>
</evidence>
<dbReference type="GO" id="GO:0009055">
    <property type="term" value="F:electron transfer activity"/>
    <property type="evidence" value="ECO:0007669"/>
    <property type="project" value="UniProtKB-UniRule"/>
</dbReference>
<dbReference type="EMBL" id="PISP01000002">
    <property type="protein sequence ID" value="PKD43862.1"/>
    <property type="molecule type" value="Genomic_DNA"/>
</dbReference>
<evidence type="ECO:0000256" key="1">
    <source>
        <dbReference type="ARBA" id="ARBA00004651"/>
    </source>
</evidence>
<reference evidence="14 15" key="1">
    <citation type="submission" date="2017-11" db="EMBL/GenBank/DDBJ databases">
        <title>Rhodohalobacter 15182 sp. nov., isolated from a salt lake.</title>
        <authorList>
            <person name="Han S."/>
        </authorList>
    </citation>
    <scope>NUCLEOTIDE SEQUENCE [LARGE SCALE GENOMIC DNA]</scope>
    <source>
        <strain evidence="14 15">15182</strain>
    </source>
</reference>
<feature type="transmembrane region" description="Helical" evidence="12">
    <location>
        <begin position="53"/>
        <end position="71"/>
    </location>
</feature>
<evidence type="ECO:0000256" key="6">
    <source>
        <dbReference type="ARBA" id="ARBA00022692"/>
    </source>
</evidence>
<keyword evidence="11 12" id="KW-0472">Membrane</keyword>
<evidence type="ECO:0000256" key="9">
    <source>
        <dbReference type="ARBA" id="ARBA00022989"/>
    </source>
</evidence>
<feature type="transmembrane region" description="Helical" evidence="12">
    <location>
        <begin position="127"/>
        <end position="145"/>
    </location>
</feature>
<keyword evidence="4 12" id="KW-1003">Cell membrane</keyword>
<dbReference type="PANTHER" id="PTHR30365:SF15">
    <property type="entry name" value="CYTOCHROME BD UBIQUINOL OXIDASE SUBUNIT 1"/>
    <property type="match status" value="1"/>
</dbReference>
<feature type="transmembrane region" description="Helical" evidence="12">
    <location>
        <begin position="20"/>
        <end position="41"/>
    </location>
</feature>
<dbReference type="Proteomes" id="UP000233398">
    <property type="component" value="Unassembled WGS sequence"/>
</dbReference>
<sequence length="465" mass="52137">MEALELARWQFGITTVYHFIFVPLTLGLSVLVAIIQTFWYRTGDERYKHLTKYFGKLFVIVFTLGIVTGIVQEFQFGMNWSEYSRFVGDIFGIPLAIEALMAFFMESTFLGLWLFGWNRLSKGVHLLSIWLVAIASNLSAIWILMANSWMQVPVGYEIVGGRAELSDFVAILLNERLLVQMPHTIIAGFVTGGLFVLGISAWMMYRGNQVQTFKKSAQIALVFTAVASLLTATTGHSQAQDTVQSQPMKMAAMEGLWETEQPASFSLFALIDQENRTSMREVRLPYMLSVLAHNNATSEVKGLNELQAEMEEKHGEGNYIPPVKTVYWGFRVMVGLGMLFIFTSFFGLYLWWKGRLETTAWYHKAVIGVLFLPYIANSAGWLVTEMGRQPWVVYGLLLTSDGVSPTVADSSIWISMSAFTLVYGLLAAVAFYLIVKYAKPGIPKGKEESGDSDGKESEHSDAFAY</sequence>
<accession>A0A2N0VI50</accession>
<evidence type="ECO:0000256" key="12">
    <source>
        <dbReference type="PIRNR" id="PIRNR006446"/>
    </source>
</evidence>
<dbReference type="Pfam" id="PF01654">
    <property type="entry name" value="Cyt_bd_oxida_I"/>
    <property type="match status" value="1"/>
</dbReference>
<comment type="similarity">
    <text evidence="2 12">Belongs to the cytochrome ubiquinol oxidase subunit 1 family.</text>
</comment>
<dbReference type="GO" id="GO:0046872">
    <property type="term" value="F:metal ion binding"/>
    <property type="evidence" value="ECO:0007669"/>
    <property type="project" value="UniProtKB-UniRule"/>
</dbReference>
<feature type="transmembrane region" description="Helical" evidence="12">
    <location>
        <begin position="91"/>
        <end position="115"/>
    </location>
</feature>
<dbReference type="GO" id="GO:0020037">
    <property type="term" value="F:heme binding"/>
    <property type="evidence" value="ECO:0007669"/>
    <property type="project" value="TreeGrafter"/>
</dbReference>
<evidence type="ECO:0000256" key="5">
    <source>
        <dbReference type="ARBA" id="ARBA00022617"/>
    </source>
</evidence>
<evidence type="ECO:0000256" key="10">
    <source>
        <dbReference type="ARBA" id="ARBA00023004"/>
    </source>
</evidence>
<dbReference type="PIRSF" id="PIRSF006446">
    <property type="entry name" value="Cyt_quinol_oxidase_1"/>
    <property type="match status" value="1"/>
</dbReference>
<comment type="subcellular location">
    <subcellularLocation>
        <location evidence="1">Cell membrane</location>
        <topology evidence="1">Multi-pass membrane protein</topology>
    </subcellularLocation>
</comment>
<evidence type="ECO:0000256" key="3">
    <source>
        <dbReference type="ARBA" id="ARBA00022448"/>
    </source>
</evidence>
<feature type="transmembrane region" description="Helical" evidence="12">
    <location>
        <begin position="185"/>
        <end position="205"/>
    </location>
</feature>
<feature type="transmembrane region" description="Helical" evidence="12">
    <location>
        <begin position="364"/>
        <end position="383"/>
    </location>
</feature>
<keyword evidence="5 12" id="KW-0349">Heme</keyword>
<keyword evidence="3 12" id="KW-0813">Transport</keyword>
<keyword evidence="15" id="KW-1185">Reference proteome</keyword>
<evidence type="ECO:0000256" key="4">
    <source>
        <dbReference type="ARBA" id="ARBA00022475"/>
    </source>
</evidence>
<dbReference type="GO" id="GO:0016682">
    <property type="term" value="F:oxidoreductase activity, acting on diphenols and related substances as donors, oxygen as acceptor"/>
    <property type="evidence" value="ECO:0007669"/>
    <property type="project" value="TreeGrafter"/>
</dbReference>
<evidence type="ECO:0000256" key="8">
    <source>
        <dbReference type="ARBA" id="ARBA00022982"/>
    </source>
</evidence>
<evidence type="ECO:0000256" key="13">
    <source>
        <dbReference type="SAM" id="MobiDB-lite"/>
    </source>
</evidence>
<evidence type="ECO:0000256" key="11">
    <source>
        <dbReference type="ARBA" id="ARBA00023136"/>
    </source>
</evidence>
<feature type="transmembrane region" description="Helical" evidence="12">
    <location>
        <begin position="328"/>
        <end position="352"/>
    </location>
</feature>
<proteinExistence type="inferred from homology"/>
<comment type="caution">
    <text evidence="14">The sequence shown here is derived from an EMBL/GenBank/DDBJ whole genome shotgun (WGS) entry which is preliminary data.</text>
</comment>
<dbReference type="GO" id="GO:0005886">
    <property type="term" value="C:plasma membrane"/>
    <property type="evidence" value="ECO:0007669"/>
    <property type="project" value="UniProtKB-SubCell"/>
</dbReference>
<name>A0A2N0VI50_9BACT</name>
<gene>
    <name evidence="14" type="ORF">CWD77_09930</name>
</gene>
<organism evidence="14 15">
    <name type="scientific">Rhodohalobacter barkolensis</name>
    <dbReference type="NCBI Taxonomy" id="2053187"/>
    <lineage>
        <taxon>Bacteria</taxon>
        <taxon>Pseudomonadati</taxon>
        <taxon>Balneolota</taxon>
        <taxon>Balneolia</taxon>
        <taxon>Balneolales</taxon>
        <taxon>Balneolaceae</taxon>
        <taxon>Rhodohalobacter</taxon>
    </lineage>
</organism>